<evidence type="ECO:0000313" key="7">
    <source>
        <dbReference type="EMBL" id="CAH0371087.1"/>
    </source>
</evidence>
<dbReference type="GO" id="GO:0008270">
    <property type="term" value="F:zinc ion binding"/>
    <property type="evidence" value="ECO:0007669"/>
    <property type="project" value="UniProtKB-KW"/>
</dbReference>
<dbReference type="InterPro" id="IPR001841">
    <property type="entry name" value="Znf_RING"/>
</dbReference>
<reference evidence="7" key="1">
    <citation type="submission" date="2021-11" db="EMBL/GenBank/DDBJ databases">
        <authorList>
            <consortium name="Genoscope - CEA"/>
            <person name="William W."/>
        </authorList>
    </citation>
    <scope>NUCLEOTIDE SEQUENCE</scope>
</reference>
<dbReference type="EMBL" id="CAKKNE010000003">
    <property type="protein sequence ID" value="CAH0371087.1"/>
    <property type="molecule type" value="Genomic_DNA"/>
</dbReference>
<protein>
    <recommendedName>
        <fullName evidence="6">RING-type domain-containing protein</fullName>
    </recommendedName>
</protein>
<feature type="domain" description="RING-type" evidence="6">
    <location>
        <begin position="212"/>
        <end position="256"/>
    </location>
</feature>
<dbReference type="GO" id="GO:0061630">
    <property type="term" value="F:ubiquitin protein ligase activity"/>
    <property type="evidence" value="ECO:0007669"/>
    <property type="project" value="TreeGrafter"/>
</dbReference>
<accession>A0A8J2SP27</accession>
<dbReference type="SMART" id="SM00184">
    <property type="entry name" value="RING"/>
    <property type="match status" value="1"/>
</dbReference>
<dbReference type="GO" id="GO:0000209">
    <property type="term" value="P:protein polyubiquitination"/>
    <property type="evidence" value="ECO:0007669"/>
    <property type="project" value="TreeGrafter"/>
</dbReference>
<name>A0A8J2SP27_9STRA</name>
<feature type="compositionally biased region" description="Basic and acidic residues" evidence="5">
    <location>
        <begin position="123"/>
        <end position="133"/>
    </location>
</feature>
<evidence type="ECO:0000256" key="3">
    <source>
        <dbReference type="ARBA" id="ARBA00022833"/>
    </source>
</evidence>
<feature type="compositionally biased region" description="Low complexity" evidence="5">
    <location>
        <begin position="21"/>
        <end position="31"/>
    </location>
</feature>
<feature type="region of interest" description="Disordered" evidence="5">
    <location>
        <begin position="69"/>
        <end position="137"/>
    </location>
</feature>
<dbReference type="Gene3D" id="3.30.40.10">
    <property type="entry name" value="Zinc/RING finger domain, C3HC4 (zinc finger)"/>
    <property type="match status" value="1"/>
</dbReference>
<dbReference type="InterPro" id="IPR017907">
    <property type="entry name" value="Znf_RING_CS"/>
</dbReference>
<evidence type="ECO:0000256" key="2">
    <source>
        <dbReference type="ARBA" id="ARBA00022771"/>
    </source>
</evidence>
<evidence type="ECO:0000256" key="5">
    <source>
        <dbReference type="SAM" id="MobiDB-lite"/>
    </source>
</evidence>
<evidence type="ECO:0000259" key="6">
    <source>
        <dbReference type="PROSITE" id="PS50089"/>
    </source>
</evidence>
<dbReference type="PANTHER" id="PTHR46016">
    <property type="entry name" value="ZINC FINGER, RING/FYVE/PHD-TYPE"/>
    <property type="match status" value="1"/>
</dbReference>
<dbReference type="Proteomes" id="UP000789595">
    <property type="component" value="Unassembled WGS sequence"/>
</dbReference>
<keyword evidence="1" id="KW-0479">Metal-binding</keyword>
<dbReference type="AlphaFoldDB" id="A0A8J2SP27"/>
<dbReference type="OrthoDB" id="6105938at2759"/>
<feature type="compositionally biased region" description="Low complexity" evidence="5">
    <location>
        <begin position="69"/>
        <end position="82"/>
    </location>
</feature>
<keyword evidence="2 4" id="KW-0863">Zinc-finger</keyword>
<proteinExistence type="predicted"/>
<keyword evidence="8" id="KW-1185">Reference proteome</keyword>
<dbReference type="PROSITE" id="PS50089">
    <property type="entry name" value="ZF_RING_2"/>
    <property type="match status" value="1"/>
</dbReference>
<evidence type="ECO:0000256" key="1">
    <source>
        <dbReference type="ARBA" id="ARBA00022723"/>
    </source>
</evidence>
<evidence type="ECO:0000313" key="8">
    <source>
        <dbReference type="Proteomes" id="UP000789595"/>
    </source>
</evidence>
<dbReference type="InterPro" id="IPR051438">
    <property type="entry name" value="RNF_E3_ubiq-protein_ligase"/>
</dbReference>
<dbReference type="PANTHER" id="PTHR46016:SF1">
    <property type="entry name" value="RING-TYPE DOMAIN-CONTAINING PROTEIN"/>
    <property type="match status" value="1"/>
</dbReference>
<organism evidence="7 8">
    <name type="scientific">Pelagomonas calceolata</name>
    <dbReference type="NCBI Taxonomy" id="35677"/>
    <lineage>
        <taxon>Eukaryota</taxon>
        <taxon>Sar</taxon>
        <taxon>Stramenopiles</taxon>
        <taxon>Ochrophyta</taxon>
        <taxon>Pelagophyceae</taxon>
        <taxon>Pelagomonadales</taxon>
        <taxon>Pelagomonadaceae</taxon>
        <taxon>Pelagomonas</taxon>
    </lineage>
</organism>
<sequence length="356" mass="37633">MADDDEWTAVSSRSKKPEPQPQTTTPLTKAQLKNKRRAAKRAAEARALLTVAATDDSLDAIAAREALTARAAAAATPPSTSSRRARRRSASSGDLSESEEEITPPPSPHELVEAARRRLRKATKAERQCDDAAQKLVQTPSLAKDQGLVAKAERREGAAAAAAAARADLALAQAAVDADNAVKGARRAAAVARHHAEASQMLSVKFDDKYACAVCTEVLEAAVSTGVCEHVFCRGCLEDHCAQASKPSECVCPLCRKPLVNGESGRVEASAAALVRANMKKLKGECHCGARMPLSRLRDHLRACGPNAHLYPPRRKFGHEFRQPSFVGGGASAPSIDLAAEEEAALQAAILASLEG</sequence>
<feature type="region of interest" description="Disordered" evidence="5">
    <location>
        <begin position="1"/>
        <end position="43"/>
    </location>
</feature>
<dbReference type="InterPro" id="IPR013083">
    <property type="entry name" value="Znf_RING/FYVE/PHD"/>
</dbReference>
<comment type="caution">
    <text evidence="7">The sequence shown here is derived from an EMBL/GenBank/DDBJ whole genome shotgun (WGS) entry which is preliminary data.</text>
</comment>
<dbReference type="SUPFAM" id="SSF57850">
    <property type="entry name" value="RING/U-box"/>
    <property type="match status" value="1"/>
</dbReference>
<dbReference type="PROSITE" id="PS00518">
    <property type="entry name" value="ZF_RING_1"/>
    <property type="match status" value="1"/>
</dbReference>
<keyword evidence="3" id="KW-0862">Zinc</keyword>
<dbReference type="GO" id="GO:0006511">
    <property type="term" value="P:ubiquitin-dependent protein catabolic process"/>
    <property type="evidence" value="ECO:0007669"/>
    <property type="project" value="TreeGrafter"/>
</dbReference>
<evidence type="ECO:0000256" key="4">
    <source>
        <dbReference type="PROSITE-ProRule" id="PRU00175"/>
    </source>
</evidence>
<gene>
    <name evidence="7" type="ORF">PECAL_3P10100</name>
</gene>